<dbReference type="SUPFAM" id="SSF103481">
    <property type="entry name" value="Multidrug resistance efflux transporter EmrE"/>
    <property type="match status" value="2"/>
</dbReference>
<feature type="domain" description="EamA" evidence="7">
    <location>
        <begin position="8"/>
        <end position="136"/>
    </location>
</feature>
<evidence type="ECO:0000313" key="8">
    <source>
        <dbReference type="EMBL" id="UOO90324.1"/>
    </source>
</evidence>
<evidence type="ECO:0000256" key="5">
    <source>
        <dbReference type="ARBA" id="ARBA00023136"/>
    </source>
</evidence>
<keyword evidence="3 6" id="KW-0812">Transmembrane</keyword>
<comment type="subcellular location">
    <subcellularLocation>
        <location evidence="1">Cell membrane</location>
        <topology evidence="1">Multi-pass membrane protein</topology>
    </subcellularLocation>
</comment>
<dbReference type="Proteomes" id="UP000832011">
    <property type="component" value="Chromosome"/>
</dbReference>
<feature type="transmembrane region" description="Helical" evidence="6">
    <location>
        <begin position="36"/>
        <end position="56"/>
    </location>
</feature>
<evidence type="ECO:0000256" key="6">
    <source>
        <dbReference type="SAM" id="Phobius"/>
    </source>
</evidence>
<dbReference type="InterPro" id="IPR037185">
    <property type="entry name" value="EmrE-like"/>
</dbReference>
<feature type="domain" description="EamA" evidence="7">
    <location>
        <begin position="146"/>
        <end position="280"/>
    </location>
</feature>
<dbReference type="Pfam" id="PF00892">
    <property type="entry name" value="EamA"/>
    <property type="match status" value="2"/>
</dbReference>
<feature type="transmembrane region" description="Helical" evidence="6">
    <location>
        <begin position="172"/>
        <end position="195"/>
    </location>
</feature>
<gene>
    <name evidence="8" type="ORF">LVJ82_04905</name>
</gene>
<accession>A0ABY4E3H1</accession>
<sequence>MFRTQTRAELMLSLATLGWGMNYPLMKMALQHELGIWTLAVRFSLSFLIMLPLLWMQRQHLSWGSAKIGMLLGLILLPSVELMNLGLHYTSSANAGFIFALCIIWVPILNAYLNKTRISPQIKFSMTLGLIGLAIIANLHQLKFNYGDFLILLCSFLYAAYILVLDRYGKTYSGIVMTVMQLMVLGIGCTIVYAIAKPPVHNINWSWQLVAIILASSLVSSTFATWIQTRYQADTTPDRAALIFNLEPVFATIFATWWLHEAVGLNIIVGGSFILAAIIVPTLAKRWFDNRLRSTDPKQCNHK</sequence>
<evidence type="ECO:0000256" key="3">
    <source>
        <dbReference type="ARBA" id="ARBA00022692"/>
    </source>
</evidence>
<reference evidence="8 9" key="1">
    <citation type="journal article" date="2022" name="Res Sq">
        <title>Evolution of multicellular longitudinally dividing oral cavity symbionts (Neisseriaceae).</title>
        <authorList>
            <person name="Nyongesa S."/>
            <person name="Weber P."/>
            <person name="Bernet E."/>
            <person name="Pullido F."/>
            <person name="Nieckarz M."/>
            <person name="Delaby M."/>
            <person name="Nieves C."/>
            <person name="Viehboeck T."/>
            <person name="Krause N."/>
            <person name="Rivera-Millot A."/>
            <person name="Nakamura A."/>
            <person name="Vischer N."/>
            <person name="VanNieuwenhze M."/>
            <person name="Brun Y."/>
            <person name="Cava F."/>
            <person name="Bulgheresi S."/>
            <person name="Veyrier F."/>
        </authorList>
    </citation>
    <scope>NUCLEOTIDE SEQUENCE [LARGE SCALE GENOMIC DNA]</scope>
    <source>
        <strain evidence="8 9">SN4</strain>
    </source>
</reference>
<dbReference type="InterPro" id="IPR051258">
    <property type="entry name" value="Diverse_Substrate_Transporter"/>
</dbReference>
<evidence type="ECO:0000259" key="7">
    <source>
        <dbReference type="Pfam" id="PF00892"/>
    </source>
</evidence>
<dbReference type="PANTHER" id="PTHR42920:SF5">
    <property type="entry name" value="EAMA DOMAIN-CONTAINING PROTEIN"/>
    <property type="match status" value="1"/>
</dbReference>
<evidence type="ECO:0000256" key="4">
    <source>
        <dbReference type="ARBA" id="ARBA00022989"/>
    </source>
</evidence>
<evidence type="ECO:0000256" key="2">
    <source>
        <dbReference type="ARBA" id="ARBA00022475"/>
    </source>
</evidence>
<dbReference type="PANTHER" id="PTHR42920">
    <property type="entry name" value="OS03G0707200 PROTEIN-RELATED"/>
    <property type="match status" value="1"/>
</dbReference>
<dbReference type="EMBL" id="CP091511">
    <property type="protein sequence ID" value="UOO90324.1"/>
    <property type="molecule type" value="Genomic_DNA"/>
</dbReference>
<organism evidence="8 9">
    <name type="scientific">Vitreoscilla massiliensis</name>
    <dbReference type="NCBI Taxonomy" id="1689272"/>
    <lineage>
        <taxon>Bacteria</taxon>
        <taxon>Pseudomonadati</taxon>
        <taxon>Pseudomonadota</taxon>
        <taxon>Betaproteobacteria</taxon>
        <taxon>Neisseriales</taxon>
        <taxon>Neisseriaceae</taxon>
        <taxon>Vitreoscilla</taxon>
    </lineage>
</organism>
<dbReference type="InterPro" id="IPR000620">
    <property type="entry name" value="EamA_dom"/>
</dbReference>
<feature type="transmembrane region" description="Helical" evidence="6">
    <location>
        <begin position="239"/>
        <end position="259"/>
    </location>
</feature>
<protein>
    <submittedName>
        <fullName evidence="8">DMT family transporter</fullName>
    </submittedName>
</protein>
<dbReference type="RefSeq" id="WP_058355792.1">
    <property type="nucleotide sequence ID" value="NZ_CABKVG010000008.1"/>
</dbReference>
<keyword evidence="2" id="KW-1003">Cell membrane</keyword>
<feature type="transmembrane region" description="Helical" evidence="6">
    <location>
        <begin position="146"/>
        <end position="165"/>
    </location>
</feature>
<feature type="transmembrane region" description="Helical" evidence="6">
    <location>
        <begin position="124"/>
        <end position="140"/>
    </location>
</feature>
<evidence type="ECO:0000313" key="9">
    <source>
        <dbReference type="Proteomes" id="UP000832011"/>
    </source>
</evidence>
<evidence type="ECO:0000256" key="1">
    <source>
        <dbReference type="ARBA" id="ARBA00004651"/>
    </source>
</evidence>
<feature type="transmembrane region" description="Helical" evidence="6">
    <location>
        <begin position="265"/>
        <end position="284"/>
    </location>
</feature>
<keyword evidence="4 6" id="KW-1133">Transmembrane helix</keyword>
<feature type="transmembrane region" description="Helical" evidence="6">
    <location>
        <begin position="207"/>
        <end position="227"/>
    </location>
</feature>
<proteinExistence type="predicted"/>
<name>A0ABY4E3H1_9NEIS</name>
<keyword evidence="9" id="KW-1185">Reference proteome</keyword>
<keyword evidence="5 6" id="KW-0472">Membrane</keyword>
<feature type="transmembrane region" description="Helical" evidence="6">
    <location>
        <begin position="93"/>
        <end position="112"/>
    </location>
</feature>